<accession>A0AC34FC81</accession>
<proteinExistence type="predicted"/>
<reference evidence="2" key="1">
    <citation type="submission" date="2022-11" db="UniProtKB">
        <authorList>
            <consortium name="WormBaseParasite"/>
        </authorList>
    </citation>
    <scope>IDENTIFICATION</scope>
</reference>
<dbReference type="WBParaSite" id="ES5_v2.g15005.t1">
    <property type="protein sequence ID" value="ES5_v2.g15005.t1"/>
    <property type="gene ID" value="ES5_v2.g15005"/>
</dbReference>
<organism evidence="1 2">
    <name type="scientific">Panagrolaimus sp. ES5</name>
    <dbReference type="NCBI Taxonomy" id="591445"/>
    <lineage>
        <taxon>Eukaryota</taxon>
        <taxon>Metazoa</taxon>
        <taxon>Ecdysozoa</taxon>
        <taxon>Nematoda</taxon>
        <taxon>Chromadorea</taxon>
        <taxon>Rhabditida</taxon>
        <taxon>Tylenchina</taxon>
        <taxon>Panagrolaimomorpha</taxon>
        <taxon>Panagrolaimoidea</taxon>
        <taxon>Panagrolaimidae</taxon>
        <taxon>Panagrolaimus</taxon>
    </lineage>
</organism>
<sequence length="249" mass="28157">MKTRGQIRNVEGRKDITDGKEKHPIPVKCPSTIPLPKFQYIKSHSKGRAFYPPADRLPMKGCECVDGKCNSNKCECVKYFAGTKEILECGDKCECDENCGNRKFTNGILPSMFLQFGENSYGFGVFAAENIAKGTFVASYVGEIREVKPFLTVEENDYIYEIASKVSRCDVEIDASKKGNIARFFNHCCKPNLETKIAYFGQDRMPYPVFLAKTNIRKKQEFTIDYGDYYFTNKGIACQCEVCNDSDAD</sequence>
<protein>
    <submittedName>
        <fullName evidence="2">SET domain-containing protein</fullName>
    </submittedName>
</protein>
<dbReference type="Proteomes" id="UP000887579">
    <property type="component" value="Unplaced"/>
</dbReference>
<name>A0AC34FC81_9BILA</name>
<evidence type="ECO:0000313" key="1">
    <source>
        <dbReference type="Proteomes" id="UP000887579"/>
    </source>
</evidence>
<evidence type="ECO:0000313" key="2">
    <source>
        <dbReference type="WBParaSite" id="ES5_v2.g15005.t1"/>
    </source>
</evidence>